<dbReference type="GO" id="GO:0030198">
    <property type="term" value="P:extracellular matrix organization"/>
    <property type="evidence" value="ECO:0007669"/>
    <property type="project" value="TreeGrafter"/>
</dbReference>
<dbReference type="InterPro" id="IPR036383">
    <property type="entry name" value="TSP1_rpt_sf"/>
</dbReference>
<protein>
    <submittedName>
        <fullName evidence="8">ADAMTS-like protein 1</fullName>
    </submittedName>
</protein>
<dbReference type="Pfam" id="PF19030">
    <property type="entry name" value="TSP1_ADAMTS"/>
    <property type="match status" value="1"/>
</dbReference>
<name>A0A6P8VC96_GYMAC</name>
<keyword evidence="7" id="KW-1185">Reference proteome</keyword>
<evidence type="ECO:0000256" key="2">
    <source>
        <dbReference type="ARBA" id="ARBA00022525"/>
    </source>
</evidence>
<evidence type="ECO:0000259" key="6">
    <source>
        <dbReference type="PROSITE" id="PS50900"/>
    </source>
</evidence>
<dbReference type="AlphaFoldDB" id="A0A6P8VC96"/>
<evidence type="ECO:0000256" key="5">
    <source>
        <dbReference type="SAM" id="MobiDB-lite"/>
    </source>
</evidence>
<dbReference type="GO" id="GO:0031012">
    <property type="term" value="C:extracellular matrix"/>
    <property type="evidence" value="ECO:0007669"/>
    <property type="project" value="TreeGrafter"/>
</dbReference>
<dbReference type="GeneID" id="117553514"/>
<dbReference type="Gene3D" id="2.20.100.10">
    <property type="entry name" value="Thrombospondin type-1 (TSP1) repeat"/>
    <property type="match status" value="1"/>
</dbReference>
<dbReference type="GO" id="GO:0004222">
    <property type="term" value="F:metalloendopeptidase activity"/>
    <property type="evidence" value="ECO:0007669"/>
    <property type="project" value="TreeGrafter"/>
</dbReference>
<dbReference type="InterPro" id="IPR010909">
    <property type="entry name" value="PLAC"/>
</dbReference>
<dbReference type="FunFam" id="2.20.100.10:FF:000005">
    <property type="entry name" value="ADAM metallopeptidase with thrombospondin type 1 motif 9"/>
    <property type="match status" value="1"/>
</dbReference>
<keyword evidence="3" id="KW-0732">Signal</keyword>
<evidence type="ECO:0000256" key="1">
    <source>
        <dbReference type="ARBA" id="ARBA00004613"/>
    </source>
</evidence>
<dbReference type="InterPro" id="IPR050439">
    <property type="entry name" value="ADAMTS_ADAMTS-like"/>
</dbReference>
<dbReference type="Proteomes" id="UP000515161">
    <property type="component" value="Unplaced"/>
</dbReference>
<gene>
    <name evidence="8" type="primary">LOC117553514</name>
</gene>
<dbReference type="PROSITE" id="PS50092">
    <property type="entry name" value="TSP1"/>
    <property type="match status" value="2"/>
</dbReference>
<evidence type="ECO:0000256" key="3">
    <source>
        <dbReference type="ARBA" id="ARBA00022729"/>
    </source>
</evidence>
<dbReference type="PANTHER" id="PTHR13723">
    <property type="entry name" value="ADAMTS A DISINTEGRIN AND METALLOPROTEASE WITH THROMBOSPONDIN MOTIFS PROTEASE"/>
    <property type="match status" value="1"/>
</dbReference>
<dbReference type="OrthoDB" id="5948003at2759"/>
<dbReference type="InterPro" id="IPR000884">
    <property type="entry name" value="TSP1_rpt"/>
</dbReference>
<comment type="subcellular location">
    <subcellularLocation>
        <location evidence="1">Secreted</location>
    </subcellularLocation>
</comment>
<keyword evidence="4" id="KW-0677">Repeat</keyword>
<proteinExistence type="predicted"/>
<dbReference type="RefSeq" id="XP_034083415.1">
    <property type="nucleotide sequence ID" value="XM_034227524.1"/>
</dbReference>
<evidence type="ECO:0000313" key="7">
    <source>
        <dbReference type="Proteomes" id="UP000515161"/>
    </source>
</evidence>
<dbReference type="InParanoid" id="A0A6P8VC96"/>
<dbReference type="KEGG" id="gacu:117553514"/>
<dbReference type="GO" id="GO:0006508">
    <property type="term" value="P:proteolysis"/>
    <property type="evidence" value="ECO:0007669"/>
    <property type="project" value="TreeGrafter"/>
</dbReference>
<dbReference type="PANTHER" id="PTHR13723:SF140">
    <property type="entry name" value="A DISINTEGRIN AND METALLOPROTEINASE WITH THROMBOSPONDIN MOTIFS 16"/>
    <property type="match status" value="1"/>
</dbReference>
<dbReference type="PROSITE" id="PS50900">
    <property type="entry name" value="PLAC"/>
    <property type="match status" value="1"/>
</dbReference>
<reference evidence="8" key="1">
    <citation type="submission" date="2025-08" db="UniProtKB">
        <authorList>
            <consortium name="RefSeq"/>
        </authorList>
    </citation>
    <scope>IDENTIFICATION</scope>
</reference>
<keyword evidence="2" id="KW-0964">Secreted</keyword>
<sequence>MRVCTPARPTIVLEQHLFHLCCRLQVAKEEAVSKVMALEQMGLSALRGATAASLQSCATDRPAPSGGGWTPGHRAQPVVEGGSQSRSVRCLKGPEGRSREVESRQCLGSGRRPSDSRPCNQLPCARWASTSWGACHGQCVGPSLATQHRHVYCQDINTTKVSYRMCSGLQRPVSLKNCSTEACLLHWRVGPWTPCTATCGRHGFQSRQVICAHRRTGKATREHHCMWRPRPPSWQRCNILSCGRAGECRDSTRYCEKVRQLELCTLPQFKSRCCHSCKNT</sequence>
<accession>A0A6P8VC96</accession>
<dbReference type="Pfam" id="PF08686">
    <property type="entry name" value="PLAC"/>
    <property type="match status" value="1"/>
</dbReference>
<feature type="domain" description="PLAC" evidence="6">
    <location>
        <begin position="244"/>
        <end position="280"/>
    </location>
</feature>
<organism evidence="7 8">
    <name type="scientific">Gymnodraco acuticeps</name>
    <name type="common">Antarctic dragonfish</name>
    <dbReference type="NCBI Taxonomy" id="8218"/>
    <lineage>
        <taxon>Eukaryota</taxon>
        <taxon>Metazoa</taxon>
        <taxon>Chordata</taxon>
        <taxon>Craniata</taxon>
        <taxon>Vertebrata</taxon>
        <taxon>Euteleostomi</taxon>
        <taxon>Actinopterygii</taxon>
        <taxon>Neopterygii</taxon>
        <taxon>Teleostei</taxon>
        <taxon>Neoteleostei</taxon>
        <taxon>Acanthomorphata</taxon>
        <taxon>Eupercaria</taxon>
        <taxon>Perciformes</taxon>
        <taxon>Notothenioidei</taxon>
        <taxon>Bathydraconidae</taxon>
        <taxon>Gymnodraco</taxon>
    </lineage>
</organism>
<dbReference type="GO" id="GO:0005576">
    <property type="term" value="C:extracellular region"/>
    <property type="evidence" value="ECO:0007669"/>
    <property type="project" value="UniProtKB-SubCell"/>
</dbReference>
<evidence type="ECO:0000313" key="8">
    <source>
        <dbReference type="RefSeq" id="XP_034083415.1"/>
    </source>
</evidence>
<evidence type="ECO:0000256" key="4">
    <source>
        <dbReference type="ARBA" id="ARBA00022737"/>
    </source>
</evidence>
<feature type="region of interest" description="Disordered" evidence="5">
    <location>
        <begin position="56"/>
        <end position="96"/>
    </location>
</feature>
<dbReference type="SUPFAM" id="SSF82895">
    <property type="entry name" value="TSP-1 type 1 repeat"/>
    <property type="match status" value="2"/>
</dbReference>